<keyword evidence="2" id="KW-1185">Reference proteome</keyword>
<evidence type="ECO:0000313" key="2">
    <source>
        <dbReference type="Proteomes" id="UP000569732"/>
    </source>
</evidence>
<evidence type="ECO:0000313" key="1">
    <source>
        <dbReference type="EMBL" id="NYZ68392.1"/>
    </source>
</evidence>
<dbReference type="EMBL" id="JACCKB010000041">
    <property type="protein sequence ID" value="NYZ68392.1"/>
    <property type="molecule type" value="Genomic_DNA"/>
</dbReference>
<dbReference type="InterPro" id="IPR042099">
    <property type="entry name" value="ANL_N_sf"/>
</dbReference>
<gene>
    <name evidence="1" type="ORF">H0A36_20455</name>
</gene>
<organism evidence="1 2">
    <name type="scientific">Spartinivicinus marinus</name>
    <dbReference type="NCBI Taxonomy" id="2994442"/>
    <lineage>
        <taxon>Bacteria</taxon>
        <taxon>Pseudomonadati</taxon>
        <taxon>Pseudomonadota</taxon>
        <taxon>Gammaproteobacteria</taxon>
        <taxon>Oceanospirillales</taxon>
        <taxon>Zooshikellaceae</taxon>
        <taxon>Spartinivicinus</taxon>
    </lineage>
</organism>
<dbReference type="SUPFAM" id="SSF56801">
    <property type="entry name" value="Acetyl-CoA synthetase-like"/>
    <property type="match status" value="1"/>
</dbReference>
<accession>A0A853I9F8</accession>
<dbReference type="AlphaFoldDB" id="A0A853I9F8"/>
<sequence>MAQLSFQQHLTDVMNWHFSPDTGSPFWLGMRNKLDFDPINDVRSLADLALFPDISAALREVAVEDLQPKGLIDTKLAGVFESGGTTGQAKRVIAYEEWLTQLVSWRLEGFGHSTDKQLKNTLAIIPGGPHIVGAINQRRAKALGGHCFTVDLDPRWVKKLIKSGDTEGVTAYSNHLIDQAEPILATQSIAYLVATPPLLEAIARRRSLAEYLNQTLEMITWGGTQMDADTLDYLQSAVFPDVTMTASYGSTMILSETKARMGQAYDGSPIFDSFAPYVLLEVVDTETGKPVQYGERGRVVMNHLSKFALFPNILERDTAVRLTSQGDYPGVAVSDVKPVTEVSGQVVIEGVY</sequence>
<dbReference type="Gene3D" id="3.40.50.12780">
    <property type="entry name" value="N-terminal domain of ligase-like"/>
    <property type="match status" value="1"/>
</dbReference>
<dbReference type="RefSeq" id="WP_180570405.1">
    <property type="nucleotide sequence ID" value="NZ_JACCKB010000041.1"/>
</dbReference>
<name>A0A853I9F8_9GAMM</name>
<protein>
    <submittedName>
        <fullName evidence="1">Phenazine antibiotic biosynthesis protein</fullName>
    </submittedName>
</protein>
<proteinExistence type="predicted"/>
<comment type="caution">
    <text evidence="1">The sequence shown here is derived from an EMBL/GenBank/DDBJ whole genome shotgun (WGS) entry which is preliminary data.</text>
</comment>
<reference evidence="1 2" key="1">
    <citation type="submission" date="2020-07" db="EMBL/GenBank/DDBJ databases">
        <title>Endozoicomonas sp. nov., isolated from sediment.</title>
        <authorList>
            <person name="Gu T."/>
        </authorList>
    </citation>
    <scope>NUCLEOTIDE SEQUENCE [LARGE SCALE GENOMIC DNA]</scope>
    <source>
        <strain evidence="1 2">SM1973</strain>
    </source>
</reference>
<dbReference type="Proteomes" id="UP000569732">
    <property type="component" value="Unassembled WGS sequence"/>
</dbReference>